<accession>A0A0G4HY85</accession>
<dbReference type="VEuPathDB" id="CryptoDB:Cvel_9437"/>
<organism evidence="1">
    <name type="scientific">Chromera velia CCMP2878</name>
    <dbReference type="NCBI Taxonomy" id="1169474"/>
    <lineage>
        <taxon>Eukaryota</taxon>
        <taxon>Sar</taxon>
        <taxon>Alveolata</taxon>
        <taxon>Colpodellida</taxon>
        <taxon>Chromeraceae</taxon>
        <taxon>Chromera</taxon>
    </lineage>
</organism>
<dbReference type="EMBL" id="CDMZ01004355">
    <property type="protein sequence ID" value="CEM49497.1"/>
    <property type="molecule type" value="Genomic_DNA"/>
</dbReference>
<reference evidence="1" key="1">
    <citation type="submission" date="2014-11" db="EMBL/GenBank/DDBJ databases">
        <authorList>
            <person name="Otto D Thomas"/>
            <person name="Naeem Raeece"/>
        </authorList>
    </citation>
    <scope>NUCLEOTIDE SEQUENCE</scope>
</reference>
<protein>
    <submittedName>
        <fullName evidence="1">Uncharacterized protein</fullName>
    </submittedName>
</protein>
<dbReference type="AlphaFoldDB" id="A0A0G4HY85"/>
<evidence type="ECO:0000313" key="1">
    <source>
        <dbReference type="EMBL" id="CEM49497.1"/>
    </source>
</evidence>
<gene>
    <name evidence="1" type="ORF">Cvel_9437</name>
</gene>
<proteinExistence type="predicted"/>
<name>A0A0G4HY85_9ALVE</name>
<sequence>MSSCSSPSSLEERRASTFQDVALRVGVEHVVDLKLCCAGLVLAGEAVVAQDVHRVEDSSLAFLSNGDQVPGMREKFVPLIFV</sequence>